<protein>
    <submittedName>
        <fullName evidence="2">Uncharacterized protein</fullName>
    </submittedName>
</protein>
<sequence>MSIHGTPRKSPRKHPSPGNGQREPKEVAKWVLEHELQLLTIKVLIFQEYNEKYSHFRGGGLPHYDLICSIFVKTSATGEYGHASTITPPDLDEGDCGFDLNNAVPVIDLLDGDEDKEVEAFKIRLDDMMGEVHSIKDGVSRRSCASSAKMNLVEVAMDKFNEINAELDIPEDSFFQAANYIIDPNRAKMIIRMNDVSRKNWLLKHI</sequence>
<proteinExistence type="predicted"/>
<organism evidence="2 3">
    <name type="scientific">Carpinus fangiana</name>
    <dbReference type="NCBI Taxonomy" id="176857"/>
    <lineage>
        <taxon>Eukaryota</taxon>
        <taxon>Viridiplantae</taxon>
        <taxon>Streptophyta</taxon>
        <taxon>Embryophyta</taxon>
        <taxon>Tracheophyta</taxon>
        <taxon>Spermatophyta</taxon>
        <taxon>Magnoliopsida</taxon>
        <taxon>eudicotyledons</taxon>
        <taxon>Gunneridae</taxon>
        <taxon>Pentapetalae</taxon>
        <taxon>rosids</taxon>
        <taxon>fabids</taxon>
        <taxon>Fagales</taxon>
        <taxon>Betulaceae</taxon>
        <taxon>Carpinus</taxon>
    </lineage>
</organism>
<feature type="region of interest" description="Disordered" evidence="1">
    <location>
        <begin position="1"/>
        <end position="24"/>
    </location>
</feature>
<name>A0A5N6QGJ7_9ROSI</name>
<evidence type="ECO:0000313" key="3">
    <source>
        <dbReference type="Proteomes" id="UP000327013"/>
    </source>
</evidence>
<dbReference type="EMBL" id="CM017321">
    <property type="protein sequence ID" value="KAE7997494.1"/>
    <property type="molecule type" value="Genomic_DNA"/>
</dbReference>
<dbReference type="OrthoDB" id="686198at2759"/>
<feature type="compositionally biased region" description="Basic residues" evidence="1">
    <location>
        <begin position="1"/>
        <end position="15"/>
    </location>
</feature>
<accession>A0A5N6QGJ7</accession>
<evidence type="ECO:0000313" key="2">
    <source>
        <dbReference type="EMBL" id="KAE7997494.1"/>
    </source>
</evidence>
<reference evidence="2 3" key="1">
    <citation type="submission" date="2019-06" db="EMBL/GenBank/DDBJ databases">
        <title>A chromosomal-level reference genome of Carpinus fangiana (Coryloideae, Betulaceae).</title>
        <authorList>
            <person name="Yang X."/>
            <person name="Wang Z."/>
            <person name="Zhang L."/>
            <person name="Hao G."/>
            <person name="Liu J."/>
            <person name="Yang Y."/>
        </authorList>
    </citation>
    <scope>NUCLEOTIDE SEQUENCE [LARGE SCALE GENOMIC DNA]</scope>
    <source>
        <strain evidence="2">Cfa_2016G</strain>
        <tissue evidence="2">Leaf</tissue>
    </source>
</reference>
<keyword evidence="3" id="KW-1185">Reference proteome</keyword>
<dbReference type="Proteomes" id="UP000327013">
    <property type="component" value="Chromosome 1"/>
</dbReference>
<evidence type="ECO:0000256" key="1">
    <source>
        <dbReference type="SAM" id="MobiDB-lite"/>
    </source>
</evidence>
<gene>
    <name evidence="2" type="ORF">FH972_002126</name>
</gene>
<dbReference type="AlphaFoldDB" id="A0A5N6QGJ7"/>